<evidence type="ECO:0000313" key="2">
    <source>
        <dbReference type="EMBL" id="RCI13205.1"/>
    </source>
</evidence>
<protein>
    <submittedName>
        <fullName evidence="2">Uncharacterized protein</fullName>
    </submittedName>
</protein>
<feature type="compositionally biased region" description="Polar residues" evidence="1">
    <location>
        <begin position="1"/>
        <end position="10"/>
    </location>
</feature>
<reference evidence="2 3" key="1">
    <citation type="journal article" date="2015" name="BMC Genomics">
        <title>Insights from the genome of Ophiocordyceps polyrhachis-furcata to pathogenicity and host specificity in insect fungi.</title>
        <authorList>
            <person name="Wichadakul D."/>
            <person name="Kobmoo N."/>
            <person name="Ingsriswang S."/>
            <person name="Tangphatsornruang S."/>
            <person name="Chantasingh D."/>
            <person name="Luangsa-ard J.J."/>
            <person name="Eurwilaichitr L."/>
        </authorList>
    </citation>
    <scope>NUCLEOTIDE SEQUENCE [LARGE SCALE GENOMIC DNA]</scope>
    <source>
        <strain evidence="2 3">BCC 54312</strain>
    </source>
</reference>
<keyword evidence="3" id="KW-1185">Reference proteome</keyword>
<sequence length="330" mass="37170">MFSNRPRPSTNDPVPPVNIPDPSQPYRLGISKVPNIPEIEGEYGVKICALNYDLASKVKQLVDSLPKLIGFASFPFRQPLLRSLAQSIAVLDAYLMLIPQDIIHKLAGKKIISAINARNYRERFTIISHRGLEKATHCVILSFQAHCSASSSRSDSSDRCDTLFPASPNGLNYCRNVKHLCSVKDENRMPPSPIILTQEEKDSFYDITNALYSNATLIRYIPSAFNILADLFSRLPLKAAPEKVTNSDDKSLVDIDKTLDRVRSSNNLAITMLRKDLLLPNLIPKKTLYSGKLRRRTDFRTSSPEISHRPTPNIGRTLLQFRSHPFKKEN</sequence>
<feature type="region of interest" description="Disordered" evidence="1">
    <location>
        <begin position="1"/>
        <end position="21"/>
    </location>
</feature>
<dbReference type="EMBL" id="LKCN02000007">
    <property type="protein sequence ID" value="RCI13205.1"/>
    <property type="molecule type" value="Genomic_DNA"/>
</dbReference>
<dbReference type="OrthoDB" id="5106181at2759"/>
<proteinExistence type="predicted"/>
<name>A0A367LFL3_9HYPO</name>
<dbReference type="STRING" id="1330021.A0A367LFL3"/>
<evidence type="ECO:0000313" key="3">
    <source>
        <dbReference type="Proteomes" id="UP000253664"/>
    </source>
</evidence>
<comment type="caution">
    <text evidence="2">The sequence shown here is derived from an EMBL/GenBank/DDBJ whole genome shotgun (WGS) entry which is preliminary data.</text>
</comment>
<organism evidence="2 3">
    <name type="scientific">Ophiocordyceps polyrhachis-furcata BCC 54312</name>
    <dbReference type="NCBI Taxonomy" id="1330021"/>
    <lineage>
        <taxon>Eukaryota</taxon>
        <taxon>Fungi</taxon>
        <taxon>Dikarya</taxon>
        <taxon>Ascomycota</taxon>
        <taxon>Pezizomycotina</taxon>
        <taxon>Sordariomycetes</taxon>
        <taxon>Hypocreomycetidae</taxon>
        <taxon>Hypocreales</taxon>
        <taxon>Ophiocordycipitaceae</taxon>
        <taxon>Ophiocordyceps</taxon>
    </lineage>
</organism>
<accession>A0A367LFL3</accession>
<dbReference type="AlphaFoldDB" id="A0A367LFL3"/>
<gene>
    <name evidence="2" type="ORF">L249_1177</name>
</gene>
<evidence type="ECO:0000256" key="1">
    <source>
        <dbReference type="SAM" id="MobiDB-lite"/>
    </source>
</evidence>
<dbReference type="Proteomes" id="UP000253664">
    <property type="component" value="Unassembled WGS sequence"/>
</dbReference>